<evidence type="ECO:0000313" key="4">
    <source>
        <dbReference type="Proteomes" id="UP000247540"/>
    </source>
</evidence>
<protein>
    <recommendedName>
        <fullName evidence="2">Replication-associated protein ORF2/G2P domain-containing protein</fullName>
    </recommendedName>
</protein>
<dbReference type="AlphaFoldDB" id="A0A318SHY4"/>
<accession>A0A318SHY4</accession>
<evidence type="ECO:0000313" key="3">
    <source>
        <dbReference type="EMBL" id="PYE73329.1"/>
    </source>
</evidence>
<dbReference type="InterPro" id="IPR056906">
    <property type="entry name" value="ORF2/G2P_dom"/>
</dbReference>
<dbReference type="Pfam" id="PF23343">
    <property type="entry name" value="REP_ORF2-G2P"/>
    <property type="match status" value="1"/>
</dbReference>
<feature type="domain" description="Replication-associated protein ORF2/G2P" evidence="2">
    <location>
        <begin position="93"/>
        <end position="208"/>
    </location>
</feature>
<keyword evidence="1" id="KW-0175">Coiled coil</keyword>
<evidence type="ECO:0000256" key="1">
    <source>
        <dbReference type="SAM" id="Coils"/>
    </source>
</evidence>
<organism evidence="3 4">
    <name type="scientific">Xylophilus ampelinus</name>
    <dbReference type="NCBI Taxonomy" id="54067"/>
    <lineage>
        <taxon>Bacteria</taxon>
        <taxon>Pseudomonadati</taxon>
        <taxon>Pseudomonadota</taxon>
        <taxon>Betaproteobacteria</taxon>
        <taxon>Burkholderiales</taxon>
        <taxon>Xylophilus</taxon>
    </lineage>
</organism>
<proteinExistence type="predicted"/>
<reference evidence="3 4" key="1">
    <citation type="submission" date="2018-06" db="EMBL/GenBank/DDBJ databases">
        <title>Genomic Encyclopedia of Type Strains, Phase III (KMG-III): the genomes of soil and plant-associated and newly described type strains.</title>
        <authorList>
            <person name="Whitman W."/>
        </authorList>
    </citation>
    <scope>NUCLEOTIDE SEQUENCE [LARGE SCALE GENOMIC DNA]</scope>
    <source>
        <strain evidence="3 4">CECT 7646</strain>
    </source>
</reference>
<evidence type="ECO:0000259" key="2">
    <source>
        <dbReference type="Pfam" id="PF23343"/>
    </source>
</evidence>
<feature type="coiled-coil region" evidence="1">
    <location>
        <begin position="61"/>
        <end position="88"/>
    </location>
</feature>
<gene>
    <name evidence="3" type="ORF">DFQ15_1391</name>
</gene>
<name>A0A318SHY4_9BURK</name>
<dbReference type="Proteomes" id="UP000247540">
    <property type="component" value="Unassembled WGS sequence"/>
</dbReference>
<sequence length="294" mass="33619">MMERIVGRDVLRGTSGGGYELVRRPLGNGHTEYCVRPLVTWHLEGELSQLAYDDYLVEREATAEERRLANLERAAQRAKQRVRHLCKAAGVDTLLTLTYRDNMTEWSTLKRHVKEFNRRMARVIPGWFYVAAYERQQRGAWHVHMAVHRVPREVMHARGVKVKSYSVIRSVWLSVVGDLGGNVDLQSSKRMRAPSRIASYLSKYMTKAFAEGDAWSNRFSSSKGQPVPQPQRMKFVGWDLGDVCRVVFDDLPGGASGEQVAWGVTRYRDGVWFVIDTNIRHREPTGHELTALGY</sequence>
<dbReference type="EMBL" id="QJTC01000039">
    <property type="protein sequence ID" value="PYE73329.1"/>
    <property type="molecule type" value="Genomic_DNA"/>
</dbReference>
<comment type="caution">
    <text evidence="3">The sequence shown here is derived from an EMBL/GenBank/DDBJ whole genome shotgun (WGS) entry which is preliminary data.</text>
</comment>
<keyword evidence="4" id="KW-1185">Reference proteome</keyword>